<comment type="caution">
    <text evidence="1">The sequence shown here is derived from an EMBL/GenBank/DDBJ whole genome shotgun (WGS) entry which is preliminary data.</text>
</comment>
<dbReference type="Proteomes" id="UP000309340">
    <property type="component" value="Unassembled WGS sequence"/>
</dbReference>
<dbReference type="EMBL" id="NAJQ01000600">
    <property type="protein sequence ID" value="TKA67025.1"/>
    <property type="molecule type" value="Genomic_DNA"/>
</dbReference>
<gene>
    <name evidence="1" type="ORF">B0A55_12122</name>
</gene>
<evidence type="ECO:0000313" key="1">
    <source>
        <dbReference type="EMBL" id="TKA67025.1"/>
    </source>
</evidence>
<name>A0A4U0WYR9_9PEZI</name>
<evidence type="ECO:0000313" key="2">
    <source>
        <dbReference type="Proteomes" id="UP000309340"/>
    </source>
</evidence>
<dbReference type="AlphaFoldDB" id="A0A4U0WYR9"/>
<proteinExistence type="predicted"/>
<keyword evidence="2" id="KW-1185">Reference proteome</keyword>
<protein>
    <submittedName>
        <fullName evidence="1">Uncharacterized protein</fullName>
    </submittedName>
</protein>
<accession>A0A4U0WYR9</accession>
<organism evidence="1 2">
    <name type="scientific">Friedmanniomyces simplex</name>
    <dbReference type="NCBI Taxonomy" id="329884"/>
    <lineage>
        <taxon>Eukaryota</taxon>
        <taxon>Fungi</taxon>
        <taxon>Dikarya</taxon>
        <taxon>Ascomycota</taxon>
        <taxon>Pezizomycotina</taxon>
        <taxon>Dothideomycetes</taxon>
        <taxon>Dothideomycetidae</taxon>
        <taxon>Mycosphaerellales</taxon>
        <taxon>Teratosphaeriaceae</taxon>
        <taxon>Friedmanniomyces</taxon>
    </lineage>
</organism>
<reference evidence="1 2" key="1">
    <citation type="submission" date="2017-03" db="EMBL/GenBank/DDBJ databases">
        <title>Genomes of endolithic fungi from Antarctica.</title>
        <authorList>
            <person name="Coleine C."/>
            <person name="Masonjones S."/>
            <person name="Stajich J.E."/>
        </authorList>
    </citation>
    <scope>NUCLEOTIDE SEQUENCE [LARGE SCALE GENOMIC DNA]</scope>
    <source>
        <strain evidence="1 2">CCFEE 5184</strain>
    </source>
</reference>
<sequence>MNTAPPNQRPQPNQTCAPMHTTLQRQLPTQTQPLLPSHVHLANLLQLLLRNALASSLALPRPCTINHCNHLRAHLLADPFFDPTHLPHEIPSPLIRPSKILFSDLVVLMARVLRVLMRQQQQQQQQQGNVYVLGAALTEEEEQEERGRVRWEALCQPFFGRGREGAGNPFSDGGVVDEGCVL</sequence>